<feature type="compositionally biased region" description="Basic residues" evidence="1">
    <location>
        <begin position="396"/>
        <end position="411"/>
    </location>
</feature>
<feature type="compositionally biased region" description="Pro residues" evidence="1">
    <location>
        <begin position="205"/>
        <end position="260"/>
    </location>
</feature>
<feature type="compositionally biased region" description="Polar residues" evidence="1">
    <location>
        <begin position="120"/>
        <end position="133"/>
    </location>
</feature>
<feature type="region of interest" description="Disordered" evidence="1">
    <location>
        <begin position="388"/>
        <end position="411"/>
    </location>
</feature>
<keyword evidence="2" id="KW-1185">Reference proteome</keyword>
<feature type="compositionally biased region" description="Pro residues" evidence="1">
    <location>
        <begin position="7"/>
        <end position="19"/>
    </location>
</feature>
<accession>A0ABM3PPV7</accession>
<dbReference type="Proteomes" id="UP001652583">
    <property type="component" value="Chromosome A1"/>
</dbReference>
<feature type="compositionally biased region" description="Pro residues" evidence="1">
    <location>
        <begin position="188"/>
        <end position="197"/>
    </location>
</feature>
<evidence type="ECO:0000313" key="3">
    <source>
        <dbReference type="RefSeq" id="XP_053073716.1"/>
    </source>
</evidence>
<reference evidence="3" key="1">
    <citation type="submission" date="2025-08" db="UniProtKB">
        <authorList>
            <consortium name="RefSeq"/>
        </authorList>
    </citation>
    <scope>IDENTIFICATION</scope>
    <source>
        <tissue evidence="3">Blood</tissue>
    </source>
</reference>
<feature type="compositionally biased region" description="Pro residues" evidence="1">
    <location>
        <begin position="80"/>
        <end position="93"/>
    </location>
</feature>
<feature type="region of interest" description="Disordered" evidence="1">
    <location>
        <begin position="74"/>
        <end position="133"/>
    </location>
</feature>
<dbReference type="GeneID" id="128314604"/>
<evidence type="ECO:0000313" key="2">
    <source>
        <dbReference type="Proteomes" id="UP001652583"/>
    </source>
</evidence>
<proteinExistence type="predicted"/>
<dbReference type="RefSeq" id="XP_053073716.1">
    <property type="nucleotide sequence ID" value="XM_053217741.1"/>
</dbReference>
<name>A0ABM3PPV7_ACIJB</name>
<feature type="region of interest" description="Disordered" evidence="1">
    <location>
        <begin position="176"/>
        <end position="290"/>
    </location>
</feature>
<feature type="region of interest" description="Disordered" evidence="1">
    <location>
        <begin position="301"/>
        <end position="320"/>
    </location>
</feature>
<sequence length="411" mass="43879">MFLQPRSPEPPAPLSPPPLSKLSIRRIHYTRKLRGVGGFQTCYEAKASREAHRAPMHRGRTPSFLIWGESSSRTTLLGPPHLPPQDPGRPPQGAPWRLHPQSSACGSAFEPRPPCHPPVTTEQLGSGASRSTTSWHWRAAVPSPGGTASPSGSTFLSPQLPGCQVKQCRLSNYFSEYSGPSQSDRAPPIVPSAPPSMPNALPSVPHTPPSMPSAPPSMPSTPPSVPLTPPSVPHTPPSMPSAPPSMPSTPPSVPLTPPSVPSAEGRSGKEVGIHNHTAGTSGAPDSKCTASAPFPCRPRRLLQKGQGARPPHASPGTPTAWKGSQHWALIVLGFFPQRSYEFFIFLTCSSLSSCRKYCFKKHGLEGSDDSCRRCCAFAESRCTPAPLGAQSDPPLGKHRMQKHLAHCPRQP</sequence>
<feature type="region of interest" description="Disordered" evidence="1">
    <location>
        <begin position="1"/>
        <end position="20"/>
    </location>
</feature>
<protein>
    <submittedName>
        <fullName evidence="3">Proline-rich protein 36-like</fullName>
    </submittedName>
</protein>
<gene>
    <name evidence="3" type="primary">LOC128314604</name>
</gene>
<organism evidence="2 3">
    <name type="scientific">Acinonyx jubatus</name>
    <name type="common">Cheetah</name>
    <dbReference type="NCBI Taxonomy" id="32536"/>
    <lineage>
        <taxon>Eukaryota</taxon>
        <taxon>Metazoa</taxon>
        <taxon>Chordata</taxon>
        <taxon>Craniata</taxon>
        <taxon>Vertebrata</taxon>
        <taxon>Euteleostomi</taxon>
        <taxon>Mammalia</taxon>
        <taxon>Eutheria</taxon>
        <taxon>Laurasiatheria</taxon>
        <taxon>Carnivora</taxon>
        <taxon>Feliformia</taxon>
        <taxon>Felidae</taxon>
        <taxon>Felinae</taxon>
        <taxon>Acinonyx</taxon>
    </lineage>
</organism>
<evidence type="ECO:0000256" key="1">
    <source>
        <dbReference type="SAM" id="MobiDB-lite"/>
    </source>
</evidence>